<dbReference type="EMBL" id="JBHTEC010000001">
    <property type="protein sequence ID" value="MFD0281034.1"/>
    <property type="molecule type" value="Genomic_DNA"/>
</dbReference>
<evidence type="ECO:0000313" key="3">
    <source>
        <dbReference type="Proteomes" id="UP001596957"/>
    </source>
</evidence>
<sequence length="498" mass="55164">MDGTPLDDLVRSWDEIRVSYRLSRNSAYDRAVLDCAARLAADPGGDSAYIWTFGLAVMAPYVAWRPGEGVVREAVAALEAADGALRERPCDHDSHPYENHRGEEDKYLARQLPPLADETAEWAYGDRPRDEWRCPRNAAGFARIAMDVVDPGSVPDIPPRLSVGDRAALDELAALLHGYPKPWTDVEDEISSQAWNLSDADPADRAGRLQVVRAVTWYAVSGLVTRKSVLDELVEALEEALPHFAGASCTHDRHAPLPDNGPDAAELGVMLSSPAGRRVHEKNRVAWGQGDPLEYVVCPGRMAEIAEESLTLLREGRARLFGPRDTSHADAAYLRADGRLEIGKIVERLDDQSWNEPYADDLGLWAARRHARADARERAVLLLTAHQAMRISYPCPPRPVVEGVLATMRAVAGAPRPEACAHDDSHPTLERAEFRHGLPHFYAPEEFPPAEEYRSPESWTCPRFAGEVAEECLSELEDLYEDDGDDEDDEGDENDDED</sequence>
<gene>
    <name evidence="2" type="ORF">ACFQZP_05005</name>
</gene>
<evidence type="ECO:0000256" key="1">
    <source>
        <dbReference type="SAM" id="MobiDB-lite"/>
    </source>
</evidence>
<organism evidence="2 3">
    <name type="scientific">Streptomyces lutosisoli</name>
    <dbReference type="NCBI Taxonomy" id="2665721"/>
    <lineage>
        <taxon>Bacteria</taxon>
        <taxon>Bacillati</taxon>
        <taxon>Actinomycetota</taxon>
        <taxon>Actinomycetes</taxon>
        <taxon>Kitasatosporales</taxon>
        <taxon>Streptomycetaceae</taxon>
        <taxon>Streptomyces</taxon>
    </lineage>
</organism>
<name>A0ABW2VAZ3_9ACTN</name>
<accession>A0ABW2VAZ3</accession>
<protein>
    <submittedName>
        <fullName evidence="2">Uncharacterized protein</fullName>
    </submittedName>
</protein>
<proteinExistence type="predicted"/>
<dbReference type="Proteomes" id="UP001596957">
    <property type="component" value="Unassembled WGS sequence"/>
</dbReference>
<feature type="region of interest" description="Disordered" evidence="1">
    <location>
        <begin position="478"/>
        <end position="498"/>
    </location>
</feature>
<reference evidence="3" key="1">
    <citation type="journal article" date="2019" name="Int. J. Syst. Evol. Microbiol.">
        <title>The Global Catalogue of Microorganisms (GCM) 10K type strain sequencing project: providing services to taxonomists for standard genome sequencing and annotation.</title>
        <authorList>
            <consortium name="The Broad Institute Genomics Platform"/>
            <consortium name="The Broad Institute Genome Sequencing Center for Infectious Disease"/>
            <person name="Wu L."/>
            <person name="Ma J."/>
        </authorList>
    </citation>
    <scope>NUCLEOTIDE SEQUENCE [LARGE SCALE GENOMIC DNA]</scope>
    <source>
        <strain evidence="3">CGMCC 4.7198</strain>
    </source>
</reference>
<comment type="caution">
    <text evidence="2">The sequence shown here is derived from an EMBL/GenBank/DDBJ whole genome shotgun (WGS) entry which is preliminary data.</text>
</comment>
<keyword evidence="3" id="KW-1185">Reference proteome</keyword>
<dbReference type="RefSeq" id="WP_381257187.1">
    <property type="nucleotide sequence ID" value="NZ_JBHTBI010000018.1"/>
</dbReference>
<evidence type="ECO:0000313" key="2">
    <source>
        <dbReference type="EMBL" id="MFD0281034.1"/>
    </source>
</evidence>